<dbReference type="GO" id="GO:0016020">
    <property type="term" value="C:membrane"/>
    <property type="evidence" value="ECO:0007669"/>
    <property type="project" value="TreeGrafter"/>
</dbReference>
<feature type="transmembrane region" description="Helical" evidence="1">
    <location>
        <begin position="117"/>
        <end position="138"/>
    </location>
</feature>
<dbReference type="PANTHER" id="PTHR23028:SF131">
    <property type="entry name" value="BLR2367 PROTEIN"/>
    <property type="match status" value="1"/>
</dbReference>
<organism evidence="4 5">
    <name type="scientific">Ralstonia thomasii</name>
    <dbReference type="NCBI Taxonomy" id="3058596"/>
    <lineage>
        <taxon>Bacteria</taxon>
        <taxon>Pseudomonadati</taxon>
        <taxon>Pseudomonadota</taxon>
        <taxon>Betaproteobacteria</taxon>
        <taxon>Burkholderiales</taxon>
        <taxon>Burkholderiaceae</taxon>
        <taxon>Ralstonia</taxon>
    </lineage>
</organism>
<evidence type="ECO:0000259" key="2">
    <source>
        <dbReference type="Pfam" id="PF01757"/>
    </source>
</evidence>
<feature type="transmembrane region" description="Helical" evidence="1">
    <location>
        <begin position="182"/>
        <end position="200"/>
    </location>
</feature>
<keyword evidence="1" id="KW-1133">Transmembrane helix</keyword>
<dbReference type="PANTHER" id="PTHR23028">
    <property type="entry name" value="ACETYLTRANSFERASE"/>
    <property type="match status" value="1"/>
</dbReference>
<evidence type="ECO:0000313" key="4">
    <source>
        <dbReference type="EMBL" id="CAJ0808192.1"/>
    </source>
</evidence>
<feature type="transmembrane region" description="Helical" evidence="1">
    <location>
        <begin position="299"/>
        <end position="320"/>
    </location>
</feature>
<proteinExistence type="predicted"/>
<feature type="domain" description="Acyltransferase 3" evidence="2">
    <location>
        <begin position="3"/>
        <end position="311"/>
    </location>
</feature>
<dbReference type="InterPro" id="IPR050879">
    <property type="entry name" value="Acyltransferase_3"/>
</dbReference>
<comment type="caution">
    <text evidence="4">The sequence shown here is derived from an EMBL/GenBank/DDBJ whole genome shotgun (WGS) entry which is preliminary data.</text>
</comment>
<sequence length="366" mass="39895">MNRSFEGLRGIAALFIVVHHMFCAWPHPLSANAYLAVDLFFVLSGFVISSACGPQLSNLASLRTFMIRRIGRLWPTHIATTVLALIVARHLPAFGETLALATMSQGLNVFQAGIGNAVSWSAGDEMYVYLLFGAGCILMRGRTRMVVFAALALTAWPLAAWIEIDRACLLQGGCLSKLVHQFGWLRCIAGFFIGALIYEFRDRLIPWASHPVFQVTAFSAALFLLISADALPGSALTAPLTFGALIGALISDRGPVSRILQTPAAQYLGKVSYPLYLTHGVMLPLVVSMPADVGLKQQLVTYALFLFWAFASTSLLHNYVELPFRNRFNRWAQAMPGAAIPTAQGVAGVRLHEHQHSVIGNQNKQA</sequence>
<dbReference type="GO" id="GO:0016747">
    <property type="term" value="F:acyltransferase activity, transferring groups other than amino-acyl groups"/>
    <property type="evidence" value="ECO:0007669"/>
    <property type="project" value="InterPro"/>
</dbReference>
<dbReference type="EMBL" id="CATZAZ010000019">
    <property type="protein sequence ID" value="CAJ0808192.1"/>
    <property type="molecule type" value="Genomic_DNA"/>
</dbReference>
<keyword evidence="6" id="KW-1185">Reference proteome</keyword>
<dbReference type="Proteomes" id="UP001189773">
    <property type="component" value="Unassembled WGS sequence"/>
</dbReference>
<keyword evidence="1" id="KW-0472">Membrane</keyword>
<accession>A0AAD2BWF8</accession>
<dbReference type="EMBL" id="CATZAR010000003">
    <property type="protein sequence ID" value="CAJ0789430.1"/>
    <property type="molecule type" value="Genomic_DNA"/>
</dbReference>
<feature type="transmembrane region" description="Helical" evidence="1">
    <location>
        <begin position="33"/>
        <end position="52"/>
    </location>
</feature>
<evidence type="ECO:0000313" key="6">
    <source>
        <dbReference type="Proteomes" id="UP001189773"/>
    </source>
</evidence>
<feature type="transmembrane region" description="Helical" evidence="1">
    <location>
        <begin position="212"/>
        <end position="228"/>
    </location>
</feature>
<reference evidence="4 6" key="1">
    <citation type="submission" date="2023-07" db="EMBL/GenBank/DDBJ databases">
        <authorList>
            <person name="Peeters C."/>
        </authorList>
    </citation>
    <scope>NUCLEOTIDE SEQUENCE</scope>
    <source>
        <strain evidence="3 6">LMG 18095</strain>
        <strain evidence="4">R-77560</strain>
    </source>
</reference>
<feature type="transmembrane region" description="Helical" evidence="1">
    <location>
        <begin position="145"/>
        <end position="162"/>
    </location>
</feature>
<name>A0AAD2BWF8_9RALS</name>
<gene>
    <name evidence="3" type="ORF">LMG18095_01884</name>
    <name evidence="4" type="ORF">R77560_04683</name>
</gene>
<dbReference type="Proteomes" id="UP001189756">
    <property type="component" value="Unassembled WGS sequence"/>
</dbReference>
<dbReference type="InterPro" id="IPR002656">
    <property type="entry name" value="Acyl_transf_3_dom"/>
</dbReference>
<dbReference type="AlphaFoldDB" id="A0AAD2BWF8"/>
<feature type="transmembrane region" description="Helical" evidence="1">
    <location>
        <begin position="234"/>
        <end position="250"/>
    </location>
</feature>
<dbReference type="GO" id="GO:0000271">
    <property type="term" value="P:polysaccharide biosynthetic process"/>
    <property type="evidence" value="ECO:0007669"/>
    <property type="project" value="TreeGrafter"/>
</dbReference>
<protein>
    <recommendedName>
        <fullName evidence="2">Acyltransferase 3 domain-containing protein</fullName>
    </recommendedName>
</protein>
<evidence type="ECO:0000313" key="5">
    <source>
        <dbReference type="Proteomes" id="UP001189756"/>
    </source>
</evidence>
<feature type="transmembrane region" description="Helical" evidence="1">
    <location>
        <begin position="73"/>
        <end position="91"/>
    </location>
</feature>
<keyword evidence="1" id="KW-0812">Transmembrane</keyword>
<feature type="transmembrane region" description="Helical" evidence="1">
    <location>
        <begin position="271"/>
        <end position="287"/>
    </location>
</feature>
<evidence type="ECO:0000256" key="1">
    <source>
        <dbReference type="SAM" id="Phobius"/>
    </source>
</evidence>
<dbReference type="Pfam" id="PF01757">
    <property type="entry name" value="Acyl_transf_3"/>
    <property type="match status" value="1"/>
</dbReference>
<feature type="transmembrane region" description="Helical" evidence="1">
    <location>
        <begin position="7"/>
        <end position="27"/>
    </location>
</feature>
<dbReference type="RefSeq" id="WP_004629679.1">
    <property type="nucleotide sequence ID" value="NZ_CATWDO010000020.1"/>
</dbReference>
<evidence type="ECO:0000313" key="3">
    <source>
        <dbReference type="EMBL" id="CAJ0789430.1"/>
    </source>
</evidence>